<evidence type="ECO:0000256" key="3">
    <source>
        <dbReference type="ARBA" id="ARBA00022553"/>
    </source>
</evidence>
<reference evidence="10 12" key="2">
    <citation type="submission" date="2018-08" db="EMBL/GenBank/DDBJ databases">
        <title>Recombination of ecologically and evolutionarily significant loci maintains genetic cohesion in the Pseudomonas syringae species complex.</title>
        <authorList>
            <person name="Dillon M."/>
            <person name="Thakur S."/>
            <person name="Almeida R.N.D."/>
            <person name="Weir B.S."/>
            <person name="Guttman D.S."/>
        </authorList>
    </citation>
    <scope>NUCLEOTIDE SEQUENCE [LARGE SCALE GENOMIC DNA]</scope>
    <source>
        <strain evidence="10 12">ICMP 4316</strain>
    </source>
</reference>
<dbReference type="Gene3D" id="1.10.287.130">
    <property type="match status" value="1"/>
</dbReference>
<feature type="modified residue" description="4-aspartylphosphate" evidence="6">
    <location>
        <position position="605"/>
    </location>
</feature>
<dbReference type="PANTHER" id="PTHR43065">
    <property type="entry name" value="SENSOR HISTIDINE KINASE"/>
    <property type="match status" value="1"/>
</dbReference>
<dbReference type="InterPro" id="IPR001789">
    <property type="entry name" value="Sig_transdc_resp-reg_receiver"/>
</dbReference>
<name>A0A0P9PGG1_PSEA0</name>
<dbReference type="InterPro" id="IPR004358">
    <property type="entry name" value="Sig_transdc_His_kin-like_C"/>
</dbReference>
<dbReference type="InterPro" id="IPR036097">
    <property type="entry name" value="HisK_dim/P_sf"/>
</dbReference>
<dbReference type="PRINTS" id="PR00344">
    <property type="entry name" value="BCTRLSENSOR"/>
</dbReference>
<evidence type="ECO:0000256" key="1">
    <source>
        <dbReference type="ARBA" id="ARBA00000085"/>
    </source>
</evidence>
<protein>
    <recommendedName>
        <fullName evidence="2">histidine kinase</fullName>
        <ecNumber evidence="2">2.7.13.3</ecNumber>
    </recommendedName>
</protein>
<dbReference type="InterPro" id="IPR011006">
    <property type="entry name" value="CheY-like_superfamily"/>
</dbReference>
<feature type="domain" description="Response regulatory" evidence="8">
    <location>
        <begin position="555"/>
        <end position="671"/>
    </location>
</feature>
<evidence type="ECO:0000313" key="11">
    <source>
        <dbReference type="Proteomes" id="UP000050490"/>
    </source>
</evidence>
<dbReference type="SUPFAM" id="SSF47384">
    <property type="entry name" value="Homodimeric domain of signal transducing histidine kinase"/>
    <property type="match status" value="1"/>
</dbReference>
<dbReference type="Pfam" id="PF01590">
    <property type="entry name" value="GAF"/>
    <property type="match status" value="1"/>
</dbReference>
<dbReference type="EMBL" id="LJQI01000436">
    <property type="protein sequence ID" value="KPX19291.1"/>
    <property type="molecule type" value="Genomic_DNA"/>
</dbReference>
<dbReference type="InterPro" id="IPR036890">
    <property type="entry name" value="HATPase_C_sf"/>
</dbReference>
<dbReference type="SMART" id="SM00448">
    <property type="entry name" value="REC"/>
    <property type="match status" value="1"/>
</dbReference>
<evidence type="ECO:0000313" key="12">
    <source>
        <dbReference type="Proteomes" id="UP000275613"/>
    </source>
</evidence>
<dbReference type="CDD" id="cd00082">
    <property type="entry name" value="HisKA"/>
    <property type="match status" value="1"/>
</dbReference>
<dbReference type="PROSITE" id="PS50110">
    <property type="entry name" value="RESPONSE_REGULATORY"/>
    <property type="match status" value="1"/>
</dbReference>
<evidence type="ECO:0000313" key="10">
    <source>
        <dbReference type="EMBL" id="RMO50980.1"/>
    </source>
</evidence>
<dbReference type="SUPFAM" id="SSF55781">
    <property type="entry name" value="GAF domain-like"/>
    <property type="match status" value="1"/>
</dbReference>
<evidence type="ECO:0000259" key="7">
    <source>
        <dbReference type="PROSITE" id="PS50109"/>
    </source>
</evidence>
<reference evidence="9 11" key="1">
    <citation type="submission" date="2015-09" db="EMBL/GenBank/DDBJ databases">
        <title>Genome announcement of multiple Pseudomonas syringae strains.</title>
        <authorList>
            <person name="Thakur S."/>
            <person name="Wang P.W."/>
            <person name="Gong Y."/>
            <person name="Weir B.S."/>
            <person name="Guttman D.S."/>
        </authorList>
    </citation>
    <scope>NUCLEOTIDE SEQUENCE [LARGE SCALE GENOMIC DNA]</scope>
    <source>
        <strain evidence="9 11">ICMP4455</strain>
    </source>
</reference>
<dbReference type="PATRIC" id="fig|129137.4.peg.4932"/>
<organism evidence="9 11">
    <name type="scientific">Pseudomonas amygdali pv. eriobotryae</name>
    <dbReference type="NCBI Taxonomy" id="129137"/>
    <lineage>
        <taxon>Bacteria</taxon>
        <taxon>Pseudomonadati</taxon>
        <taxon>Pseudomonadota</taxon>
        <taxon>Gammaproteobacteria</taxon>
        <taxon>Pseudomonadales</taxon>
        <taxon>Pseudomonadaceae</taxon>
        <taxon>Pseudomonas</taxon>
        <taxon>Pseudomonas amygdali</taxon>
    </lineage>
</organism>
<dbReference type="SUPFAM" id="SSF52172">
    <property type="entry name" value="CheY-like"/>
    <property type="match status" value="1"/>
</dbReference>
<evidence type="ECO:0000256" key="2">
    <source>
        <dbReference type="ARBA" id="ARBA00012438"/>
    </source>
</evidence>
<dbReference type="PANTHER" id="PTHR43065:SF42">
    <property type="entry name" value="TWO-COMPONENT SENSOR PPRA"/>
    <property type="match status" value="1"/>
</dbReference>
<dbReference type="SUPFAM" id="SSF55874">
    <property type="entry name" value="ATPase domain of HSP90 chaperone/DNA topoisomerase II/histidine kinase"/>
    <property type="match status" value="1"/>
</dbReference>
<dbReference type="InterPro" id="IPR003018">
    <property type="entry name" value="GAF"/>
</dbReference>
<dbReference type="CDD" id="cd18161">
    <property type="entry name" value="REC_hyHK_blue-like"/>
    <property type="match status" value="1"/>
</dbReference>
<comment type="caution">
    <text evidence="9">The sequence shown here is derived from an EMBL/GenBank/DDBJ whole genome shotgun (WGS) entry which is preliminary data.</text>
</comment>
<dbReference type="EMBL" id="RBPV01000452">
    <property type="protein sequence ID" value="RMO50980.1"/>
    <property type="molecule type" value="Genomic_DNA"/>
</dbReference>
<comment type="catalytic activity">
    <reaction evidence="1">
        <text>ATP + protein L-histidine = ADP + protein N-phospho-L-histidine.</text>
        <dbReference type="EC" id="2.7.13.3"/>
    </reaction>
</comment>
<proteinExistence type="predicted"/>
<dbReference type="Proteomes" id="UP000050490">
    <property type="component" value="Unassembled WGS sequence"/>
</dbReference>
<keyword evidence="4" id="KW-0808">Transferase</keyword>
<sequence length="675" mass="74530">MKPSLNPRFQLTGFIAQAANEHSRQNARTRSRPATKAVQLSYRVTAVDALDGSAFATGTELKPDASGRIACIYTLCTLLPCINHRHHKTLSHLIAVRPMTHHPAPLPANEEERVLSLEHLRILDSAPEQDFDDIVLLATTLCDAPIALVSLIDRERQWFKACIGLDVKETHRDLAFCAHAILQPSDVLVVEDATTDPRFRESPLVLGPPYIRFYAGAPIRTDTGHALGTVCIIDIWPRVLTEQQRLALLALARQTAALMQYRLLTQQRDQHAAELALGLESAQSQSLAVERNLRESQRVSSLGMLTASIAHDFNNLLTGITGSLELLKTRMSQGRFTEIDRYIGAAQDASKRAASLTHRLLAFSRRQTLDPKPVDINRLVIGMEELIRRTVGPHITLEVVTSVGLWSTFIDAPQLENALLNLCINARDAMPRGGRITIETANRWIDERGSQSRDLTPGQYLSLCVSDTGTGMSPEVINRAFDPFFTTKPLGQGTGLGLSMVYGFVRQSGGQVRIYSEPEQGTTMCLYLPRHYLGAAEEVEAVETCESAPAQTERTVMIVDDEPTIRMLVAEVLEDQGYIPIEAGEGASALKMLESDMRIDLLVTDVGLPSGMNGRQLADAARIIRPDLKVLFITGYAENAIIGNGHLDPGMWVLTKPFTMDAFASRIYEMIERKD</sequence>
<dbReference type="InterPro" id="IPR003594">
    <property type="entry name" value="HATPase_dom"/>
</dbReference>
<dbReference type="InterPro" id="IPR005467">
    <property type="entry name" value="His_kinase_dom"/>
</dbReference>
<dbReference type="Pfam" id="PF00512">
    <property type="entry name" value="HisKA"/>
    <property type="match status" value="1"/>
</dbReference>
<accession>A0A0P9PGG1</accession>
<dbReference type="Pfam" id="PF02518">
    <property type="entry name" value="HATPase_c"/>
    <property type="match status" value="1"/>
</dbReference>
<evidence type="ECO:0000259" key="8">
    <source>
        <dbReference type="PROSITE" id="PS50110"/>
    </source>
</evidence>
<keyword evidence="3 6" id="KW-0597">Phosphoprotein</keyword>
<dbReference type="Gene3D" id="3.30.565.10">
    <property type="entry name" value="Histidine kinase-like ATPase, C-terminal domain"/>
    <property type="match status" value="1"/>
</dbReference>
<dbReference type="GO" id="GO:0000155">
    <property type="term" value="F:phosphorelay sensor kinase activity"/>
    <property type="evidence" value="ECO:0007669"/>
    <property type="project" value="InterPro"/>
</dbReference>
<dbReference type="SMART" id="SM00065">
    <property type="entry name" value="GAF"/>
    <property type="match status" value="1"/>
</dbReference>
<dbReference type="AlphaFoldDB" id="A0A0P9PGG1"/>
<dbReference type="InterPro" id="IPR003661">
    <property type="entry name" value="HisK_dim/P_dom"/>
</dbReference>
<dbReference type="Pfam" id="PF00072">
    <property type="entry name" value="Response_reg"/>
    <property type="match status" value="1"/>
</dbReference>
<dbReference type="PROSITE" id="PS50109">
    <property type="entry name" value="HIS_KIN"/>
    <property type="match status" value="1"/>
</dbReference>
<evidence type="ECO:0000313" key="9">
    <source>
        <dbReference type="EMBL" id="KPX19291.1"/>
    </source>
</evidence>
<evidence type="ECO:0000256" key="4">
    <source>
        <dbReference type="ARBA" id="ARBA00022679"/>
    </source>
</evidence>
<evidence type="ECO:0000256" key="5">
    <source>
        <dbReference type="ARBA" id="ARBA00022777"/>
    </source>
</evidence>
<dbReference type="Proteomes" id="UP000275613">
    <property type="component" value="Unassembled WGS sequence"/>
</dbReference>
<keyword evidence="5 9" id="KW-0418">Kinase</keyword>
<gene>
    <name evidence="9" type="ORF">ALO70_03359</name>
    <name evidence="10" type="ORF">ALQ39_01380</name>
</gene>
<dbReference type="SMART" id="SM00388">
    <property type="entry name" value="HisKA"/>
    <property type="match status" value="1"/>
</dbReference>
<feature type="domain" description="Histidine kinase" evidence="7">
    <location>
        <begin position="308"/>
        <end position="532"/>
    </location>
</feature>
<dbReference type="SMART" id="SM00387">
    <property type="entry name" value="HATPase_c"/>
    <property type="match status" value="1"/>
</dbReference>
<dbReference type="InterPro" id="IPR029016">
    <property type="entry name" value="GAF-like_dom_sf"/>
</dbReference>
<dbReference type="Gene3D" id="3.40.50.2300">
    <property type="match status" value="1"/>
</dbReference>
<dbReference type="Gene3D" id="3.30.450.40">
    <property type="match status" value="1"/>
</dbReference>
<evidence type="ECO:0000256" key="6">
    <source>
        <dbReference type="PROSITE-ProRule" id="PRU00169"/>
    </source>
</evidence>
<dbReference type="CDD" id="cd16919">
    <property type="entry name" value="HATPase_CckA-like"/>
    <property type="match status" value="1"/>
</dbReference>
<dbReference type="EC" id="2.7.13.3" evidence="2"/>